<reference evidence="12 13" key="1">
    <citation type="journal article" date="2024" name="Science">
        <title>Giant polyketide synthase enzymes in the biosynthesis of giant marine polyether toxins.</title>
        <authorList>
            <person name="Fallon T.R."/>
            <person name="Shende V.V."/>
            <person name="Wierzbicki I.H."/>
            <person name="Pendleton A.L."/>
            <person name="Watervoot N.F."/>
            <person name="Auber R.P."/>
            <person name="Gonzalez D.J."/>
            <person name="Wisecaver J.H."/>
            <person name="Moore B.S."/>
        </authorList>
    </citation>
    <scope>NUCLEOTIDE SEQUENCE [LARGE SCALE GENOMIC DNA]</scope>
    <source>
        <strain evidence="12 13">12B1</strain>
    </source>
</reference>
<evidence type="ECO:0000256" key="8">
    <source>
        <dbReference type="ARBA" id="ARBA00023034"/>
    </source>
</evidence>
<dbReference type="InterPro" id="IPR022751">
    <property type="entry name" value="Alpha_mannosyltransferase"/>
</dbReference>
<dbReference type="AlphaFoldDB" id="A0AB34IP80"/>
<dbReference type="Proteomes" id="UP001515480">
    <property type="component" value="Unassembled WGS sequence"/>
</dbReference>
<keyword evidence="4" id="KW-0808">Transferase</keyword>
<dbReference type="PANTHER" id="PTHR31646">
    <property type="entry name" value="ALPHA-1,2-MANNOSYLTRANSFERASE MNN2"/>
    <property type="match status" value="1"/>
</dbReference>
<evidence type="ECO:0000256" key="1">
    <source>
        <dbReference type="ARBA" id="ARBA00004394"/>
    </source>
</evidence>
<keyword evidence="11" id="KW-0732">Signal</keyword>
<evidence type="ECO:0000313" key="13">
    <source>
        <dbReference type="Proteomes" id="UP001515480"/>
    </source>
</evidence>
<keyword evidence="13" id="KW-1185">Reference proteome</keyword>
<comment type="similarity">
    <text evidence="3">Belongs to the MNN1/MNT family.</text>
</comment>
<accession>A0AB34IP80</accession>
<dbReference type="GO" id="GO:0000139">
    <property type="term" value="C:Golgi membrane"/>
    <property type="evidence" value="ECO:0007669"/>
    <property type="project" value="UniProtKB-SubCell"/>
</dbReference>
<keyword evidence="8" id="KW-0333">Golgi apparatus</keyword>
<keyword evidence="9" id="KW-0472">Membrane</keyword>
<evidence type="ECO:0000256" key="5">
    <source>
        <dbReference type="ARBA" id="ARBA00022692"/>
    </source>
</evidence>
<keyword evidence="7" id="KW-1133">Transmembrane helix</keyword>
<gene>
    <name evidence="12" type="ORF">AB1Y20_011161</name>
</gene>
<evidence type="ECO:0000256" key="11">
    <source>
        <dbReference type="SAM" id="SignalP"/>
    </source>
</evidence>
<dbReference type="GO" id="GO:0000026">
    <property type="term" value="F:alpha-1,2-mannosyltransferase activity"/>
    <property type="evidence" value="ECO:0007669"/>
    <property type="project" value="TreeGrafter"/>
</dbReference>
<evidence type="ECO:0000256" key="4">
    <source>
        <dbReference type="ARBA" id="ARBA00022679"/>
    </source>
</evidence>
<sequence length="420" mass="46650">MPLLAWLRPLQRALAALHAPLRLALSVARARSHLALEATTLARRSAAAAEASFDDLLRRLPALCQPWEARLARRPRAGRGIVVVAGGERYAALALPLLHSLRAVGCELPVEVFHLGAAELQCEAMEALREAAARLRLDVVFRDLLATHPTLCDAAGYGYAAKPLALLASAFDEVLLLDADNRLLSDPTALFECAEYARHGALFWSDMHSFDAKFVRMYDPWQVRRRPTRFDAWLQDALDKYFLSPVRAKPDFRASLRKLGVDTSAPTAESGQLLVHKSRCLRGLAAVFVMNLNTQREFVYEGLHGDKDTFHIGFRAVGAPFHLIPRQPDLGGHVGENGCFFDSCFLQRPPGADSQPMFAHFCGRHRGEKRSPNITTYMAARGRPFRSWPEDDRRGYLAGTLHPFPTTLALACKSDEYACL</sequence>
<keyword evidence="6" id="KW-0735">Signal-anchor</keyword>
<evidence type="ECO:0000256" key="7">
    <source>
        <dbReference type="ARBA" id="ARBA00022989"/>
    </source>
</evidence>
<feature type="chain" id="PRO_5044232879" evidence="11">
    <location>
        <begin position="16"/>
        <end position="420"/>
    </location>
</feature>
<evidence type="ECO:0000256" key="3">
    <source>
        <dbReference type="ARBA" id="ARBA00009105"/>
    </source>
</evidence>
<comment type="caution">
    <text evidence="12">The sequence shown here is derived from an EMBL/GenBank/DDBJ whole genome shotgun (WGS) entry which is preliminary data.</text>
</comment>
<protein>
    <submittedName>
        <fullName evidence="12">Uncharacterized protein</fullName>
    </submittedName>
</protein>
<comment type="subcellular location">
    <subcellularLocation>
        <location evidence="10">Endomembrane system</location>
        <topology evidence="10">Single-pass membrane protein</topology>
    </subcellularLocation>
    <subcellularLocation>
        <location evidence="1">Golgi apparatus membrane</location>
    </subcellularLocation>
    <subcellularLocation>
        <location evidence="2">Membrane</location>
        <topology evidence="2">Single-pass type II membrane protein</topology>
    </subcellularLocation>
</comment>
<dbReference type="InterPro" id="IPR029044">
    <property type="entry name" value="Nucleotide-diphossugar_trans"/>
</dbReference>
<dbReference type="GO" id="GO:0046354">
    <property type="term" value="P:mannan biosynthetic process"/>
    <property type="evidence" value="ECO:0007669"/>
    <property type="project" value="TreeGrafter"/>
</dbReference>
<evidence type="ECO:0000256" key="6">
    <source>
        <dbReference type="ARBA" id="ARBA00022968"/>
    </source>
</evidence>
<dbReference type="PANTHER" id="PTHR31646:SF1">
    <property type="entry name" value="ALPHA-1,2-MANNOSYLTRANSFERASE MNN2"/>
    <property type="match status" value="1"/>
</dbReference>
<evidence type="ECO:0000256" key="9">
    <source>
        <dbReference type="ARBA" id="ARBA00023136"/>
    </source>
</evidence>
<evidence type="ECO:0000256" key="2">
    <source>
        <dbReference type="ARBA" id="ARBA00004606"/>
    </source>
</evidence>
<evidence type="ECO:0000256" key="10">
    <source>
        <dbReference type="ARBA" id="ARBA00037847"/>
    </source>
</evidence>
<dbReference type="Pfam" id="PF11051">
    <property type="entry name" value="Mannosyl_trans3"/>
    <property type="match status" value="1"/>
</dbReference>
<keyword evidence="5" id="KW-0812">Transmembrane</keyword>
<organism evidence="12 13">
    <name type="scientific">Prymnesium parvum</name>
    <name type="common">Toxic golden alga</name>
    <dbReference type="NCBI Taxonomy" id="97485"/>
    <lineage>
        <taxon>Eukaryota</taxon>
        <taxon>Haptista</taxon>
        <taxon>Haptophyta</taxon>
        <taxon>Prymnesiophyceae</taxon>
        <taxon>Prymnesiales</taxon>
        <taxon>Prymnesiaceae</taxon>
        <taxon>Prymnesium</taxon>
    </lineage>
</organism>
<evidence type="ECO:0000313" key="12">
    <source>
        <dbReference type="EMBL" id="KAL1503098.1"/>
    </source>
</evidence>
<proteinExistence type="inferred from homology"/>
<name>A0AB34IP80_PRYPA</name>
<dbReference type="SUPFAM" id="SSF53448">
    <property type="entry name" value="Nucleotide-diphospho-sugar transferases"/>
    <property type="match status" value="1"/>
</dbReference>
<feature type="signal peptide" evidence="11">
    <location>
        <begin position="1"/>
        <end position="15"/>
    </location>
</feature>
<dbReference type="EMBL" id="JBGBPQ010000022">
    <property type="protein sequence ID" value="KAL1503098.1"/>
    <property type="molecule type" value="Genomic_DNA"/>
</dbReference>